<dbReference type="EMBL" id="AOIS01000006">
    <property type="protein sequence ID" value="ELZ24396.1"/>
    <property type="molecule type" value="Genomic_DNA"/>
</dbReference>
<name>M0CMB2_9EURY</name>
<dbReference type="STRING" id="1227488.C477_01220"/>
<keyword evidence="2" id="KW-1185">Reference proteome</keyword>
<proteinExistence type="predicted"/>
<sequence>MLFVLAIVIGAHRLATTHEPGGENPDGPDSDWSLVVDEQWDAFDESRWAVGFIDPEERIPDDDASISDGNVVLRDGRCVLRIESDGTGQDGCCQVVSDSSVGSKDWNPDEGIRIDRDPTETFNTYGRAWFEELVETKRSPAVLFEISSEESDRPFGMRFSNHGNRIGESDLERAWVEEVVIDRVRVWEVDQTADAVGSVDEIVFGEYNTCTLS</sequence>
<dbReference type="Proteomes" id="UP000011657">
    <property type="component" value="Unassembled WGS sequence"/>
</dbReference>
<organism evidence="1 2">
    <name type="scientific">Haloterrigena salina JCM 13891</name>
    <dbReference type="NCBI Taxonomy" id="1227488"/>
    <lineage>
        <taxon>Archaea</taxon>
        <taxon>Methanobacteriati</taxon>
        <taxon>Methanobacteriota</taxon>
        <taxon>Stenosarchaea group</taxon>
        <taxon>Halobacteria</taxon>
        <taxon>Halobacteriales</taxon>
        <taxon>Natrialbaceae</taxon>
        <taxon>Haloterrigena</taxon>
    </lineage>
</organism>
<protein>
    <submittedName>
        <fullName evidence="1">Uncharacterized protein</fullName>
    </submittedName>
</protein>
<reference evidence="1 2" key="1">
    <citation type="journal article" date="2014" name="PLoS Genet.">
        <title>Phylogenetically driven sequencing of extremely halophilic archaea reveals strategies for static and dynamic osmo-response.</title>
        <authorList>
            <person name="Becker E.A."/>
            <person name="Seitzer P.M."/>
            <person name="Tritt A."/>
            <person name="Larsen D."/>
            <person name="Krusor M."/>
            <person name="Yao A.I."/>
            <person name="Wu D."/>
            <person name="Madern D."/>
            <person name="Eisen J.A."/>
            <person name="Darling A.E."/>
            <person name="Facciotti M.T."/>
        </authorList>
    </citation>
    <scope>NUCLEOTIDE SEQUENCE [LARGE SCALE GENOMIC DNA]</scope>
    <source>
        <strain evidence="1 2">JCM 13891</strain>
    </source>
</reference>
<gene>
    <name evidence="1" type="ORF">C477_01220</name>
</gene>
<evidence type="ECO:0000313" key="1">
    <source>
        <dbReference type="EMBL" id="ELZ24396.1"/>
    </source>
</evidence>
<evidence type="ECO:0000313" key="2">
    <source>
        <dbReference type="Proteomes" id="UP000011657"/>
    </source>
</evidence>
<dbReference type="PATRIC" id="fig|1227488.3.peg.241"/>
<dbReference type="AlphaFoldDB" id="M0CMB2"/>
<accession>M0CMB2</accession>
<comment type="caution">
    <text evidence="1">The sequence shown here is derived from an EMBL/GenBank/DDBJ whole genome shotgun (WGS) entry which is preliminary data.</text>
</comment>